<dbReference type="EMBL" id="HACA01005721">
    <property type="protein sequence ID" value="CDW23082.1"/>
    <property type="molecule type" value="Transcribed_RNA"/>
</dbReference>
<sequence>MVRTTIFIFAYFFVHNENAYDLQS</sequence>
<proteinExistence type="predicted"/>
<name>A0A0K2TBX8_LEPSM</name>
<accession>A0A0K2TBX8</accession>
<organism evidence="1">
    <name type="scientific">Lepeophtheirus salmonis</name>
    <name type="common">Salmon louse</name>
    <name type="synonym">Caligus salmonis</name>
    <dbReference type="NCBI Taxonomy" id="72036"/>
    <lineage>
        <taxon>Eukaryota</taxon>
        <taxon>Metazoa</taxon>
        <taxon>Ecdysozoa</taxon>
        <taxon>Arthropoda</taxon>
        <taxon>Crustacea</taxon>
        <taxon>Multicrustacea</taxon>
        <taxon>Hexanauplia</taxon>
        <taxon>Copepoda</taxon>
        <taxon>Siphonostomatoida</taxon>
        <taxon>Caligidae</taxon>
        <taxon>Lepeophtheirus</taxon>
    </lineage>
</organism>
<evidence type="ECO:0000313" key="1">
    <source>
        <dbReference type="EMBL" id="CDW23082.1"/>
    </source>
</evidence>
<reference evidence="1" key="1">
    <citation type="submission" date="2014-05" db="EMBL/GenBank/DDBJ databases">
        <authorList>
            <person name="Chronopoulou M."/>
        </authorList>
    </citation>
    <scope>NUCLEOTIDE SEQUENCE</scope>
    <source>
        <tissue evidence="1">Whole organism</tissue>
    </source>
</reference>
<protein>
    <submittedName>
        <fullName evidence="1">Uncharacterized protein</fullName>
    </submittedName>
</protein>
<dbReference type="AlphaFoldDB" id="A0A0K2TBX8"/>